<evidence type="ECO:0000313" key="5">
    <source>
        <dbReference type="EMBL" id="QCF27541.1"/>
    </source>
</evidence>
<dbReference type="GO" id="GO:0030313">
    <property type="term" value="C:cell envelope"/>
    <property type="evidence" value="ECO:0007669"/>
    <property type="project" value="UniProtKB-SubCell"/>
</dbReference>
<evidence type="ECO:0000256" key="2">
    <source>
        <dbReference type="ARBA" id="ARBA00022729"/>
    </source>
</evidence>
<feature type="chain" id="PRO_5020535204" description="Imelysin-like domain-containing protein" evidence="3">
    <location>
        <begin position="23"/>
        <end position="346"/>
    </location>
</feature>
<dbReference type="RefSeq" id="WP_136550254.1">
    <property type="nucleotide sequence ID" value="NZ_CP031093.1"/>
</dbReference>
<proteinExistence type="predicted"/>
<dbReference type="OrthoDB" id="5729110at2"/>
<comment type="subcellular location">
    <subcellularLocation>
        <location evidence="1">Cell envelope</location>
    </subcellularLocation>
</comment>
<dbReference type="Pfam" id="PF09375">
    <property type="entry name" value="Peptidase_M75"/>
    <property type="match status" value="1"/>
</dbReference>
<dbReference type="InterPro" id="IPR034984">
    <property type="entry name" value="Imelysin-like_IPPA"/>
</dbReference>
<evidence type="ECO:0000256" key="1">
    <source>
        <dbReference type="ARBA" id="ARBA00004196"/>
    </source>
</evidence>
<dbReference type="EMBL" id="CP031093">
    <property type="protein sequence ID" value="QCF27541.1"/>
    <property type="molecule type" value="Genomic_DNA"/>
</dbReference>
<dbReference type="KEGG" id="hmi:soil367_17325"/>
<dbReference type="Gene3D" id="1.20.1420.20">
    <property type="entry name" value="M75 peptidase, HXXE motif"/>
    <property type="match status" value="1"/>
</dbReference>
<dbReference type="AlphaFoldDB" id="A0A4P7XK95"/>
<evidence type="ECO:0000313" key="6">
    <source>
        <dbReference type="Proteomes" id="UP000298049"/>
    </source>
</evidence>
<gene>
    <name evidence="5" type="ORF">soil367_17325</name>
</gene>
<evidence type="ECO:0000256" key="3">
    <source>
        <dbReference type="SAM" id="SignalP"/>
    </source>
</evidence>
<sequence length="346" mass="38394">MQTFLKHLCGSVLVLISAAAGAGPAETHLEARKQWHQSIQAAYQALEQRADAYAEAAGDYCSVPNDGARREAEQAWQQAFLAWQQVRFVDFGPVEHNNLAWQFQFWPDPKNLIARKASYILKSDDLISRDLIGLSGVAVQGFPMAEYLLFDEDLNNGDNALPATRTCSLLTAVAHHIAANSSQLNRDWAGFRDHYIGTDQYRDTTVRAGMTALEILEERRLAQPMGLRGTGKRSAYAADAWRSGTSLKTMEATVRGLEAHYLPGLAVLLKEAGEQQLADRIDAQFDEVLQNFPQLHAPIIELLSEDERFRELQAFYMDIAQLNTLVNDRAAVALGVVRGFNSSDGD</sequence>
<organism evidence="5 6">
    <name type="scientific">Hydrocarboniclastica marina</name>
    <dbReference type="NCBI Taxonomy" id="2259620"/>
    <lineage>
        <taxon>Bacteria</taxon>
        <taxon>Pseudomonadati</taxon>
        <taxon>Pseudomonadota</taxon>
        <taxon>Gammaproteobacteria</taxon>
        <taxon>Alteromonadales</taxon>
        <taxon>Alteromonadaceae</taxon>
        <taxon>Hydrocarboniclastica</taxon>
    </lineage>
</organism>
<accession>A0A4P7XK95</accession>
<feature type="domain" description="Imelysin-like" evidence="4">
    <location>
        <begin position="39"/>
        <end position="324"/>
    </location>
</feature>
<dbReference type="CDD" id="cd14659">
    <property type="entry name" value="Imelysin-like_IPPA"/>
    <property type="match status" value="1"/>
</dbReference>
<evidence type="ECO:0000259" key="4">
    <source>
        <dbReference type="Pfam" id="PF09375"/>
    </source>
</evidence>
<dbReference type="InterPro" id="IPR018976">
    <property type="entry name" value="Imelysin-like"/>
</dbReference>
<protein>
    <recommendedName>
        <fullName evidence="4">Imelysin-like domain-containing protein</fullName>
    </recommendedName>
</protein>
<dbReference type="Proteomes" id="UP000298049">
    <property type="component" value="Chromosome"/>
</dbReference>
<feature type="signal peptide" evidence="3">
    <location>
        <begin position="1"/>
        <end position="22"/>
    </location>
</feature>
<reference evidence="5 6" key="1">
    <citation type="submission" date="2018-07" db="EMBL/GenBank/DDBJ databases">
        <title>Marsedoiliclastica nanhaica gen. nov. sp. nov., a novel marine hydrocarbonoclastic bacterium isolated from an in-situ enriched hydrocarbon-degrading consortium in deep-sea sediment.</title>
        <authorList>
            <person name="Dong C."/>
            <person name="Ma T."/>
            <person name="Liu R."/>
            <person name="Shao Z."/>
        </authorList>
    </citation>
    <scope>NUCLEOTIDE SEQUENCE [LARGE SCALE GENOMIC DNA]</scope>
    <source>
        <strain evidence="6">soil36-7</strain>
    </source>
</reference>
<keyword evidence="6" id="KW-1185">Reference proteome</keyword>
<keyword evidence="2 3" id="KW-0732">Signal</keyword>
<name>A0A4P7XK95_9ALTE</name>
<dbReference type="InterPro" id="IPR038352">
    <property type="entry name" value="Imelysin_sf"/>
</dbReference>